<dbReference type="Pfam" id="PF00067">
    <property type="entry name" value="p450"/>
    <property type="match status" value="1"/>
</dbReference>
<dbReference type="AlphaFoldDB" id="A0A3E0GU35"/>
<name>A0A3E0GU35_9PSEU</name>
<dbReference type="SUPFAM" id="SSF48264">
    <property type="entry name" value="Cytochrome P450"/>
    <property type="match status" value="1"/>
</dbReference>
<dbReference type="InterPro" id="IPR001128">
    <property type="entry name" value="Cyt_P450"/>
</dbReference>
<organism evidence="8 9">
    <name type="scientific">Kutzneria buriramensis</name>
    <dbReference type="NCBI Taxonomy" id="1045776"/>
    <lineage>
        <taxon>Bacteria</taxon>
        <taxon>Bacillati</taxon>
        <taxon>Actinomycetota</taxon>
        <taxon>Actinomycetes</taxon>
        <taxon>Pseudonocardiales</taxon>
        <taxon>Pseudonocardiaceae</taxon>
        <taxon>Kutzneria</taxon>
    </lineage>
</organism>
<dbReference type="EMBL" id="QUNO01000030">
    <property type="protein sequence ID" value="REH27070.1"/>
    <property type="molecule type" value="Genomic_DNA"/>
</dbReference>
<evidence type="ECO:0000256" key="4">
    <source>
        <dbReference type="ARBA" id="ARBA00023002"/>
    </source>
</evidence>
<dbReference type="InterPro" id="IPR017972">
    <property type="entry name" value="Cyt_P450_CS"/>
</dbReference>
<dbReference type="Proteomes" id="UP000256269">
    <property type="component" value="Unassembled WGS sequence"/>
</dbReference>
<keyword evidence="2 7" id="KW-0349">Heme</keyword>
<dbReference type="Gene3D" id="1.10.630.10">
    <property type="entry name" value="Cytochrome P450"/>
    <property type="match status" value="1"/>
</dbReference>
<reference evidence="8 9" key="1">
    <citation type="submission" date="2018-08" db="EMBL/GenBank/DDBJ databases">
        <title>Genomic Encyclopedia of Archaeal and Bacterial Type Strains, Phase II (KMG-II): from individual species to whole genera.</title>
        <authorList>
            <person name="Goeker M."/>
        </authorList>
    </citation>
    <scope>NUCLEOTIDE SEQUENCE [LARGE SCALE GENOMIC DNA]</scope>
    <source>
        <strain evidence="8 9">DSM 45791</strain>
    </source>
</reference>
<evidence type="ECO:0000256" key="7">
    <source>
        <dbReference type="RuleBase" id="RU000461"/>
    </source>
</evidence>
<dbReference type="GO" id="GO:0020037">
    <property type="term" value="F:heme binding"/>
    <property type="evidence" value="ECO:0007669"/>
    <property type="project" value="InterPro"/>
</dbReference>
<dbReference type="PANTHER" id="PTHR46696">
    <property type="entry name" value="P450, PUTATIVE (EUROFUNG)-RELATED"/>
    <property type="match status" value="1"/>
</dbReference>
<dbReference type="PROSITE" id="PS00086">
    <property type="entry name" value="CYTOCHROME_P450"/>
    <property type="match status" value="1"/>
</dbReference>
<comment type="caution">
    <text evidence="8">The sequence shown here is derived from an EMBL/GenBank/DDBJ whole genome shotgun (WGS) entry which is preliminary data.</text>
</comment>
<dbReference type="OrthoDB" id="3664945at2"/>
<dbReference type="PRINTS" id="PR00359">
    <property type="entry name" value="BP450"/>
</dbReference>
<keyword evidence="9" id="KW-1185">Reference proteome</keyword>
<accession>A0A3E0GU35</accession>
<evidence type="ECO:0000256" key="6">
    <source>
        <dbReference type="ARBA" id="ARBA00023033"/>
    </source>
</evidence>
<keyword evidence="6 7" id="KW-0503">Monooxygenase</keyword>
<dbReference type="PANTHER" id="PTHR46696:SF6">
    <property type="entry name" value="P450, PUTATIVE (EUROFUNG)-RELATED"/>
    <property type="match status" value="1"/>
</dbReference>
<dbReference type="InterPro" id="IPR036396">
    <property type="entry name" value="Cyt_P450_sf"/>
</dbReference>
<evidence type="ECO:0000256" key="5">
    <source>
        <dbReference type="ARBA" id="ARBA00023004"/>
    </source>
</evidence>
<keyword evidence="5 7" id="KW-0408">Iron</keyword>
<proteinExistence type="inferred from homology"/>
<keyword evidence="3 7" id="KW-0479">Metal-binding</keyword>
<gene>
    <name evidence="8" type="ORF">BCF44_13041</name>
</gene>
<dbReference type="GO" id="GO:0004497">
    <property type="term" value="F:monooxygenase activity"/>
    <property type="evidence" value="ECO:0007669"/>
    <property type="project" value="UniProtKB-KW"/>
</dbReference>
<dbReference type="GO" id="GO:0016705">
    <property type="term" value="F:oxidoreductase activity, acting on paired donors, with incorporation or reduction of molecular oxygen"/>
    <property type="evidence" value="ECO:0007669"/>
    <property type="project" value="InterPro"/>
</dbReference>
<dbReference type="CDD" id="cd11030">
    <property type="entry name" value="CYP105-like"/>
    <property type="match status" value="1"/>
</dbReference>
<evidence type="ECO:0000313" key="8">
    <source>
        <dbReference type="EMBL" id="REH27070.1"/>
    </source>
</evidence>
<dbReference type="FunFam" id="1.10.630.10:FF:000018">
    <property type="entry name" value="Cytochrome P450 monooxygenase"/>
    <property type="match status" value="1"/>
</dbReference>
<evidence type="ECO:0000256" key="3">
    <source>
        <dbReference type="ARBA" id="ARBA00022723"/>
    </source>
</evidence>
<dbReference type="GO" id="GO:0005506">
    <property type="term" value="F:iron ion binding"/>
    <property type="evidence" value="ECO:0007669"/>
    <property type="project" value="InterPro"/>
</dbReference>
<evidence type="ECO:0000256" key="1">
    <source>
        <dbReference type="ARBA" id="ARBA00010617"/>
    </source>
</evidence>
<keyword evidence="4 7" id="KW-0560">Oxidoreductase</keyword>
<dbReference type="InterPro" id="IPR002397">
    <property type="entry name" value="Cyt_P450_B"/>
</dbReference>
<dbReference type="PRINTS" id="PR00385">
    <property type="entry name" value="P450"/>
</dbReference>
<sequence>MMKLASRITSWFVRRQIAKTGQDGFNLSRIPFIPDSALMPLAREGVHPVDDMRRVRESEPVTRLKLPLGFRAWLVTGYEESRAVLGSVDNFSNDFANLAGNFGITAEQNPGGLGFSDPPLHTKLRKVLTPEFTIRRLSRLTPRIETIVADALDSIEASAEDGPVDLMQTFALPIPCLTICELLGVDYEDRDDFQRLGAARFDLFGGASASLGAISESLVYLRGVVAKQRKNPGDDLLGQIIKEHGDTIDDEELASIADGLLTGGFETTTSMLALGTIVLLQDPAAFERLRTDDDAINAFVEELLRLLTVVQVAFPRFARKDMVLGGQEIKAGDVVICSLSGANRDAVLGPDMEDFDPDRPTSSSHLAFGHGIHRCIGAELAKMELRIAYPALVRRFPKLRLAVSPEELAYRQVSIVYGVDSLPVLVD</sequence>
<protein>
    <submittedName>
        <fullName evidence="8">Cytochrome P450</fullName>
    </submittedName>
</protein>
<evidence type="ECO:0000313" key="9">
    <source>
        <dbReference type="Proteomes" id="UP000256269"/>
    </source>
</evidence>
<comment type="similarity">
    <text evidence="1 7">Belongs to the cytochrome P450 family.</text>
</comment>
<dbReference type="RefSeq" id="WP_116181733.1">
    <property type="nucleotide sequence ID" value="NZ_CP144375.1"/>
</dbReference>
<evidence type="ECO:0000256" key="2">
    <source>
        <dbReference type="ARBA" id="ARBA00022617"/>
    </source>
</evidence>